<comment type="caution">
    <text evidence="1">The sequence shown here is derived from an EMBL/GenBank/DDBJ whole genome shotgun (WGS) entry which is preliminary data.</text>
</comment>
<dbReference type="EMBL" id="JAWDJW010008912">
    <property type="protein sequence ID" value="KAK3060027.1"/>
    <property type="molecule type" value="Genomic_DNA"/>
</dbReference>
<keyword evidence="2" id="KW-1185">Reference proteome</keyword>
<accession>A0ACC3D0H0</accession>
<sequence>MTHTKIEHGFNFPQLSYDSTPNYQPCVKLSFFFSKLPEVSYEQFHRHWETVHADLTVATKSFADNKIQRYVQVHALPKLKEKARELPGVELIDCDGCSEIYVKSWEDWEKFGGSPEWAEKLFPDTKHFMAMPIRVMAGYENLIYGAAFQEGGKDGILEGQLPADEAGMKKAPTTESKSAPVKQGRSDSVTA</sequence>
<dbReference type="Proteomes" id="UP001186974">
    <property type="component" value="Unassembled WGS sequence"/>
</dbReference>
<protein>
    <submittedName>
        <fullName evidence="1">Uncharacterized protein</fullName>
    </submittedName>
</protein>
<proteinExistence type="predicted"/>
<evidence type="ECO:0000313" key="2">
    <source>
        <dbReference type="Proteomes" id="UP001186974"/>
    </source>
</evidence>
<reference evidence="1" key="1">
    <citation type="submission" date="2024-09" db="EMBL/GenBank/DDBJ databases">
        <title>Black Yeasts Isolated from many extreme environments.</title>
        <authorList>
            <person name="Coleine C."/>
            <person name="Stajich J.E."/>
            <person name="Selbmann L."/>
        </authorList>
    </citation>
    <scope>NUCLEOTIDE SEQUENCE</scope>
    <source>
        <strain evidence="1">CCFEE 5737</strain>
    </source>
</reference>
<gene>
    <name evidence="1" type="ORF">LTS18_009503</name>
</gene>
<name>A0ACC3D0H0_9PEZI</name>
<evidence type="ECO:0000313" key="1">
    <source>
        <dbReference type="EMBL" id="KAK3060027.1"/>
    </source>
</evidence>
<organism evidence="1 2">
    <name type="scientific">Coniosporium uncinatum</name>
    <dbReference type="NCBI Taxonomy" id="93489"/>
    <lineage>
        <taxon>Eukaryota</taxon>
        <taxon>Fungi</taxon>
        <taxon>Dikarya</taxon>
        <taxon>Ascomycota</taxon>
        <taxon>Pezizomycotina</taxon>
        <taxon>Dothideomycetes</taxon>
        <taxon>Dothideomycetes incertae sedis</taxon>
        <taxon>Coniosporium</taxon>
    </lineage>
</organism>